<evidence type="ECO:0000259" key="1">
    <source>
        <dbReference type="Pfam" id="PF00350"/>
    </source>
</evidence>
<dbReference type="GO" id="GO:0051301">
    <property type="term" value="P:cell division"/>
    <property type="evidence" value="ECO:0007669"/>
    <property type="project" value="UniProtKB-KW"/>
</dbReference>
<dbReference type="Pfam" id="PF00350">
    <property type="entry name" value="Dynamin_N"/>
    <property type="match status" value="1"/>
</dbReference>
<sequence>MQDYTILLTEIKRINVLTGAPDLTRPLEALLNDKRRKINVAVLGQFKTGKSSLINSLLQNDILPVGVVPLTAIVTQILYDHEPSVHIQFIDGTELNTTLDHLATYVTEKHNPNNERKVAQAEVFHPALEPFSNISFVDTPGLGSFYKHNSDTTLEWLPFTGLAIAVISAERPLSEEDITLLKGIATYCPDLVIVVTKTDLFGSKELQEIRQYINASVSKSLQRDIEVLEYSTITQTDQQRKSILEQVITPLHDKIDQKREEIMLFKFKAAIRQSIVYADLALQASLKRLAEKNQITKTLQEMERNHHHHEKEMMLSTSSFKGEIREKLETIIISCLQEMEHNLQITFEHDFQYFRGTLFNVSKQFEQWLAKNIRKELLKIDESYYDQINQLVMEYLDYYRYTAVQFRQQLEEKLTESFGIHLSETYWQCDFMGVEKPDVSIYRVFDSHLDSLLFFLPIKGFSRLFYNHFKKQIPLEAEKNLHRYISFVTTKIFQSIDALHAQAVTYIKSEMTIIINILTRETGNNEELTESLGKLKTMQADVETNAIK</sequence>
<protein>
    <submittedName>
        <fullName evidence="2">GTP-binding protein EngB required for normal cell division</fullName>
    </submittedName>
</protein>
<keyword evidence="2" id="KW-0131">Cell cycle</keyword>
<dbReference type="SUPFAM" id="SSF52540">
    <property type="entry name" value="P-loop containing nucleoside triphosphate hydrolases"/>
    <property type="match status" value="1"/>
</dbReference>
<dbReference type="InterPro" id="IPR051943">
    <property type="entry name" value="TRAFAC_Dynamin-like_GTPase"/>
</dbReference>
<evidence type="ECO:0000313" key="2">
    <source>
        <dbReference type="EMBL" id="MBB3187488.1"/>
    </source>
</evidence>
<dbReference type="InterPro" id="IPR045063">
    <property type="entry name" value="Dynamin_N"/>
</dbReference>
<dbReference type="RefSeq" id="WP_183413247.1">
    <property type="nucleotide sequence ID" value="NZ_JACHYB010000001.1"/>
</dbReference>
<accession>A0A7W5H1E0</accession>
<comment type="caution">
    <text evidence="2">The sequence shown here is derived from an EMBL/GenBank/DDBJ whole genome shotgun (WGS) entry which is preliminary data.</text>
</comment>
<evidence type="ECO:0000313" key="3">
    <source>
        <dbReference type="Proteomes" id="UP000544222"/>
    </source>
</evidence>
<dbReference type="PANTHER" id="PTHR43681:SF1">
    <property type="entry name" value="SARCALUMENIN"/>
    <property type="match status" value="1"/>
</dbReference>
<keyword evidence="3" id="KW-1185">Reference proteome</keyword>
<feature type="domain" description="Dynamin N-terminal" evidence="1">
    <location>
        <begin position="40"/>
        <end position="195"/>
    </location>
</feature>
<keyword evidence="2" id="KW-0132">Cell division</keyword>
<dbReference type="EMBL" id="JACHYB010000001">
    <property type="protein sequence ID" value="MBB3187488.1"/>
    <property type="molecule type" value="Genomic_DNA"/>
</dbReference>
<gene>
    <name evidence="2" type="ORF">FHX64_001651</name>
</gene>
<name>A0A7W5H1E0_9PORP</name>
<proteinExistence type="predicted"/>
<dbReference type="Proteomes" id="UP000544222">
    <property type="component" value="Unassembled WGS sequence"/>
</dbReference>
<dbReference type="InterPro" id="IPR027417">
    <property type="entry name" value="P-loop_NTPase"/>
</dbReference>
<dbReference type="AlphaFoldDB" id="A0A7W5H1E0"/>
<reference evidence="2 3" key="1">
    <citation type="submission" date="2020-08" db="EMBL/GenBank/DDBJ databases">
        <title>Genomic Encyclopedia of Type Strains, Phase IV (KMG-IV): sequencing the most valuable type-strain genomes for metagenomic binning, comparative biology and taxonomic classification.</title>
        <authorList>
            <person name="Goeker M."/>
        </authorList>
    </citation>
    <scope>NUCLEOTIDE SEQUENCE [LARGE SCALE GENOMIC DNA]</scope>
    <source>
        <strain evidence="2 3">DSM 27471</strain>
    </source>
</reference>
<dbReference type="PANTHER" id="PTHR43681">
    <property type="entry name" value="TRANSMEMBRANE GTPASE FZO"/>
    <property type="match status" value="1"/>
</dbReference>
<dbReference type="Gene3D" id="3.40.50.300">
    <property type="entry name" value="P-loop containing nucleotide triphosphate hydrolases"/>
    <property type="match status" value="1"/>
</dbReference>
<organism evidence="2 3">
    <name type="scientific">Microbacter margulisiae</name>
    <dbReference type="NCBI Taxonomy" id="1350067"/>
    <lineage>
        <taxon>Bacteria</taxon>
        <taxon>Pseudomonadati</taxon>
        <taxon>Bacteroidota</taxon>
        <taxon>Bacteroidia</taxon>
        <taxon>Bacteroidales</taxon>
        <taxon>Porphyromonadaceae</taxon>
        <taxon>Microbacter</taxon>
    </lineage>
</organism>